<dbReference type="InterPro" id="IPR000477">
    <property type="entry name" value="RT_dom"/>
</dbReference>
<dbReference type="EMBL" id="JAMKFB020000711">
    <property type="protein sequence ID" value="KAL0148140.1"/>
    <property type="molecule type" value="Genomic_DNA"/>
</dbReference>
<feature type="domain" description="Reverse transcriptase" evidence="2">
    <location>
        <begin position="558"/>
        <end position="666"/>
    </location>
</feature>
<dbReference type="Pfam" id="PF00078">
    <property type="entry name" value="RVT_1"/>
    <property type="match status" value="1"/>
</dbReference>
<dbReference type="SUPFAM" id="SSF56219">
    <property type="entry name" value="DNase I-like"/>
    <property type="match status" value="1"/>
</dbReference>
<evidence type="ECO:0000313" key="4">
    <source>
        <dbReference type="EMBL" id="KAL0148140.1"/>
    </source>
</evidence>
<keyword evidence="5" id="KW-1185">Reference proteome</keyword>
<dbReference type="AlphaFoldDB" id="A0ABD0MGS0"/>
<name>A0ABD0MGS0_CIRMR</name>
<dbReference type="PANTHER" id="PTHR47510:SF3">
    <property type="entry name" value="ENDO_EXONUCLEASE_PHOSPHATASE DOMAIN-CONTAINING PROTEIN"/>
    <property type="match status" value="1"/>
</dbReference>
<dbReference type="InterPro" id="IPR015095">
    <property type="entry name" value="AlkB_hom8_N"/>
</dbReference>
<dbReference type="Gene3D" id="3.60.10.10">
    <property type="entry name" value="Endonuclease/exonuclease/phosphatase"/>
    <property type="match status" value="1"/>
</dbReference>
<accession>A0ABD0MGS0</accession>
<feature type="domain" description="Alkylated DNA repair protein AlkB homologue 8 N-terminal" evidence="3">
    <location>
        <begin position="777"/>
        <end position="817"/>
    </location>
</feature>
<gene>
    <name evidence="4" type="ORF">M9458_056542</name>
</gene>
<evidence type="ECO:0000313" key="5">
    <source>
        <dbReference type="Proteomes" id="UP001529510"/>
    </source>
</evidence>
<dbReference type="PANTHER" id="PTHR47510">
    <property type="entry name" value="REVERSE TRANSCRIPTASE DOMAIN-CONTAINING PROTEIN"/>
    <property type="match status" value="1"/>
</dbReference>
<dbReference type="InterPro" id="IPR036691">
    <property type="entry name" value="Endo/exonu/phosph_ase_sf"/>
</dbReference>
<dbReference type="CDD" id="cd01650">
    <property type="entry name" value="RT_nLTR_like"/>
    <property type="match status" value="1"/>
</dbReference>
<protein>
    <recommendedName>
        <fullName evidence="6">Reverse transcriptase domain-containing protein</fullName>
    </recommendedName>
</protein>
<dbReference type="Pfam" id="PF09004">
    <property type="entry name" value="ALKBH8_N"/>
    <property type="match status" value="1"/>
</dbReference>
<sequence>MAPHMAATVFGSPVFVLFLLVFPVFCLSNTISFTRDELLNIRQNTPRNILPVFDYSDVLLNVVVGGAAALIKRLRTRRRGKRAGALVKLRQRGFRTALPSIHLANLRSLPNKTDELLLLTRTNKDFSNSAALCFTETWLNDAIPDGALHLPGYQLFRADRDAESTGKSRSGGTCFYINERWCTDVTVLKKMCRSDLEALFVDSNVSLALQKLADQITDTEQKHPDSVLIILGDFNKANLSRELPKYSQHVTCPTKDSNILDHCYTIIKDAYRSVPRAALGLSDHCLVHLIPTYRQKLKSAKPVVKTVKRWTNETERVLQACFEWTDWSVFEAATTDLDELTETVTSYISFCEDICIPTRTYLTFNNDKPWFTAKLRHLRQAKEDTYRKGDRVLYNQARNTLNKEIRAAKRTYAKRLEDQFASNDPTSVWKVLKAITNYKTPSPSTQVNQRLAEDLNEFYCRFETPHTRSDHLLTQQLTPPTNPSSPPPALQISEEDVRQVFRKNKRRKAPGPDGVTPACLKTCADQLAPIFSQIFNRSLELCEVPSCFKRSTIIPVPKKLKITGLNDYRPVALTSVIMKSLEKLVLAYLKDITGPLLDPLQFAYRANRSVDDAVNMGLHFILQHLDRSGTYVRILFVDFSSAFNTIIPTLLQTKLNQLSVPSSIWLCSLPTAFLPVHQRLHLKDPSVKLLKFADDTTLIGLIQDGEESAYRQEVGQLAVWCSFNNLELNTLKTVEMVIDFRRNPPALPPLSIMDSTVAAVETFKFLGSIISQDLKLDTHIDFIAKKAQQRLYFLRQLKKFNLPQELLKRFYSAFIESVLCTSITVWFGSATKSDTRRLQRMVRTAERIIGAPLPTLQELYTSRFRATNLRVSSGSGMNFWTREDLYCIVAVTEDSPAVMTTKIRGRDIMRDVTTVISAIIKQANMDGIQAVLQT</sequence>
<keyword evidence="1" id="KW-0732">Signal</keyword>
<comment type="caution">
    <text evidence="4">The sequence shown here is derived from an EMBL/GenBank/DDBJ whole genome shotgun (WGS) entry which is preliminary data.</text>
</comment>
<evidence type="ECO:0008006" key="6">
    <source>
        <dbReference type="Google" id="ProtNLM"/>
    </source>
</evidence>
<organism evidence="4 5">
    <name type="scientific">Cirrhinus mrigala</name>
    <name type="common">Mrigala</name>
    <dbReference type="NCBI Taxonomy" id="683832"/>
    <lineage>
        <taxon>Eukaryota</taxon>
        <taxon>Metazoa</taxon>
        <taxon>Chordata</taxon>
        <taxon>Craniata</taxon>
        <taxon>Vertebrata</taxon>
        <taxon>Euteleostomi</taxon>
        <taxon>Actinopterygii</taxon>
        <taxon>Neopterygii</taxon>
        <taxon>Teleostei</taxon>
        <taxon>Ostariophysi</taxon>
        <taxon>Cypriniformes</taxon>
        <taxon>Cyprinidae</taxon>
        <taxon>Labeoninae</taxon>
        <taxon>Labeonini</taxon>
        <taxon>Cirrhinus</taxon>
    </lineage>
</organism>
<reference evidence="4 5" key="1">
    <citation type="submission" date="2024-05" db="EMBL/GenBank/DDBJ databases">
        <title>Genome sequencing and assembly of Indian major carp, Cirrhinus mrigala (Hamilton, 1822).</title>
        <authorList>
            <person name="Mohindra V."/>
            <person name="Chowdhury L.M."/>
            <person name="Lal K."/>
            <person name="Jena J.K."/>
        </authorList>
    </citation>
    <scope>NUCLEOTIDE SEQUENCE [LARGE SCALE GENOMIC DNA]</scope>
    <source>
        <strain evidence="4">CM1030</strain>
        <tissue evidence="4">Blood</tissue>
    </source>
</reference>
<feature type="signal peptide" evidence="1">
    <location>
        <begin position="1"/>
        <end position="26"/>
    </location>
</feature>
<dbReference type="Proteomes" id="UP001529510">
    <property type="component" value="Unassembled WGS sequence"/>
</dbReference>
<proteinExistence type="predicted"/>
<evidence type="ECO:0000259" key="3">
    <source>
        <dbReference type="Pfam" id="PF09004"/>
    </source>
</evidence>
<feature type="chain" id="PRO_5044765796" description="Reverse transcriptase domain-containing protein" evidence="1">
    <location>
        <begin position="27"/>
        <end position="934"/>
    </location>
</feature>
<evidence type="ECO:0000259" key="2">
    <source>
        <dbReference type="Pfam" id="PF00078"/>
    </source>
</evidence>
<evidence type="ECO:0000256" key="1">
    <source>
        <dbReference type="SAM" id="SignalP"/>
    </source>
</evidence>